<evidence type="ECO:0000313" key="5">
    <source>
        <dbReference type="Proteomes" id="UP000663940"/>
    </source>
</evidence>
<reference evidence="2 4" key="1">
    <citation type="submission" date="2019-08" db="EMBL/GenBank/DDBJ databases">
        <title>Comparative genome analysis confer to the adaptation heavy metal polluted environment.</title>
        <authorList>
            <person name="Li Y."/>
        </authorList>
    </citation>
    <scope>NUCLEOTIDE SEQUENCE [LARGE SCALE GENOMIC DNA]</scope>
    <source>
        <strain evidence="2 4">P2</strain>
    </source>
</reference>
<gene>
    <name evidence="2" type="ORF">DIU31_004010</name>
    <name evidence="3" type="ORF">J3L21_23725</name>
</gene>
<name>A0AAE6JDB5_9SPHI</name>
<dbReference type="EMBL" id="CP043451">
    <property type="protein sequence ID" value="QEM02717.1"/>
    <property type="molecule type" value="Genomic_DNA"/>
</dbReference>
<dbReference type="Proteomes" id="UP000663940">
    <property type="component" value="Chromosome"/>
</dbReference>
<protein>
    <recommendedName>
        <fullName evidence="1">Arm DNA-binding domain-containing protein</fullName>
    </recommendedName>
</protein>
<dbReference type="EMBL" id="CP071880">
    <property type="protein sequence ID" value="QTE48537.1"/>
    <property type="molecule type" value="Genomic_DNA"/>
</dbReference>
<dbReference type="Pfam" id="PF17293">
    <property type="entry name" value="Arm-DNA-bind_5"/>
    <property type="match status" value="1"/>
</dbReference>
<reference evidence="3 5" key="2">
    <citation type="submission" date="2021-03" db="EMBL/GenBank/DDBJ databases">
        <title>Mucilaginibacter strains isolated from gold and copper mining confer multi heavy-metal resistance.</title>
        <authorList>
            <person name="Li Y."/>
        </authorList>
    </citation>
    <scope>NUCLEOTIDE SEQUENCE [LARGE SCALE GENOMIC DNA]</scope>
    <source>
        <strain evidence="3 5">P2-4</strain>
    </source>
</reference>
<evidence type="ECO:0000259" key="1">
    <source>
        <dbReference type="Pfam" id="PF17293"/>
    </source>
</evidence>
<dbReference type="RefSeq" id="WP_112657409.1">
    <property type="nucleotide sequence ID" value="NZ_CP043451.1"/>
</dbReference>
<proteinExistence type="predicted"/>
<dbReference type="Proteomes" id="UP000250557">
    <property type="component" value="Chromosome"/>
</dbReference>
<sequence>MTKSFALLFLMKRTKALPNGNAPIYLRITIDSERVELATKRNANPEKWNNVAQKVLGNTDEARSVSLISSVNSLPDRI</sequence>
<keyword evidence="5" id="KW-1185">Reference proteome</keyword>
<evidence type="ECO:0000313" key="2">
    <source>
        <dbReference type="EMBL" id="QEM02717.1"/>
    </source>
</evidence>
<evidence type="ECO:0000313" key="3">
    <source>
        <dbReference type="EMBL" id="QTE48537.1"/>
    </source>
</evidence>
<dbReference type="InterPro" id="IPR035386">
    <property type="entry name" value="Arm-DNA-bind_5"/>
</dbReference>
<evidence type="ECO:0000313" key="4">
    <source>
        <dbReference type="Proteomes" id="UP000250557"/>
    </source>
</evidence>
<organism evidence="2 4">
    <name type="scientific">Mucilaginibacter rubeus</name>
    <dbReference type="NCBI Taxonomy" id="2027860"/>
    <lineage>
        <taxon>Bacteria</taxon>
        <taxon>Pseudomonadati</taxon>
        <taxon>Bacteroidota</taxon>
        <taxon>Sphingobacteriia</taxon>
        <taxon>Sphingobacteriales</taxon>
        <taxon>Sphingobacteriaceae</taxon>
        <taxon>Mucilaginibacter</taxon>
    </lineage>
</organism>
<dbReference type="AlphaFoldDB" id="A0AAE6JDB5"/>
<feature type="domain" description="Arm DNA-binding" evidence="1">
    <location>
        <begin position="12"/>
        <end position="64"/>
    </location>
</feature>
<accession>A0AAE6JDB5</accession>